<dbReference type="SUPFAM" id="SSF53335">
    <property type="entry name" value="S-adenosyl-L-methionine-dependent methyltransferases"/>
    <property type="match status" value="1"/>
</dbReference>
<dbReference type="GeneID" id="19278253"/>
<dbReference type="OrthoDB" id="2013972at2759"/>
<proteinExistence type="inferred from homology"/>
<comment type="similarity">
    <text evidence="1">Belongs to the methyltransferase superfamily. LaeA methyltransferase family.</text>
</comment>
<dbReference type="Pfam" id="PF13489">
    <property type="entry name" value="Methyltransf_23"/>
    <property type="match status" value="1"/>
</dbReference>
<dbReference type="HOGENOM" id="CLU_010595_1_2_1"/>
<dbReference type="GO" id="GO:0008168">
    <property type="term" value="F:methyltransferase activity"/>
    <property type="evidence" value="ECO:0007669"/>
    <property type="project" value="TreeGrafter"/>
</dbReference>
<dbReference type="OMA" id="HELEPCD"/>
<protein>
    <recommendedName>
        <fullName evidence="5">S-adenosyl-L-methionine-dependent methyltransferase</fullName>
    </recommendedName>
</protein>
<gene>
    <name evidence="3" type="ORF">PFICI_13240</name>
</gene>
<accession>W3WPL4</accession>
<evidence type="ECO:0000256" key="1">
    <source>
        <dbReference type="ARBA" id="ARBA00038158"/>
    </source>
</evidence>
<dbReference type="AlphaFoldDB" id="W3WPL4"/>
<dbReference type="PANTHER" id="PTHR43591">
    <property type="entry name" value="METHYLTRANSFERASE"/>
    <property type="match status" value="1"/>
</dbReference>
<evidence type="ECO:0000313" key="4">
    <source>
        <dbReference type="Proteomes" id="UP000030651"/>
    </source>
</evidence>
<evidence type="ECO:0008006" key="5">
    <source>
        <dbReference type="Google" id="ProtNLM"/>
    </source>
</evidence>
<organism evidence="3 4">
    <name type="scientific">Pestalotiopsis fici (strain W106-1 / CGMCC3.15140)</name>
    <dbReference type="NCBI Taxonomy" id="1229662"/>
    <lineage>
        <taxon>Eukaryota</taxon>
        <taxon>Fungi</taxon>
        <taxon>Dikarya</taxon>
        <taxon>Ascomycota</taxon>
        <taxon>Pezizomycotina</taxon>
        <taxon>Sordariomycetes</taxon>
        <taxon>Xylariomycetidae</taxon>
        <taxon>Amphisphaeriales</taxon>
        <taxon>Sporocadaceae</taxon>
        <taxon>Pestalotiopsis</taxon>
    </lineage>
</organism>
<dbReference type="RefSeq" id="XP_007840012.1">
    <property type="nucleotide sequence ID" value="XM_007841821.1"/>
</dbReference>
<dbReference type="Gene3D" id="3.40.50.150">
    <property type="entry name" value="Vaccinia Virus protein VP39"/>
    <property type="match status" value="1"/>
</dbReference>
<dbReference type="KEGG" id="pfy:PFICI_13240"/>
<evidence type="ECO:0000313" key="3">
    <source>
        <dbReference type="EMBL" id="ETS74756.1"/>
    </source>
</evidence>
<dbReference type="Proteomes" id="UP000030651">
    <property type="component" value="Unassembled WGS sequence"/>
</dbReference>
<feature type="compositionally biased region" description="Basic and acidic residues" evidence="2">
    <location>
        <begin position="65"/>
        <end position="75"/>
    </location>
</feature>
<sequence length="409" mass="45626">MAQDSLEEQQGSTHSGGGGGGPLPQAATLLTSSSSPHHELEPCDEQSGSGGDTVAAPSNGLQLEPEMRPEAHDLENDSASVTTSSDDLSRFSTGLSVDQQSDDDADSSLGEERPYSTLSATSSIFDFVEEHGRTYHKYKEGKYWMPNDEQEQSRLDLQHAICTKLFKGKLALAPIDKPSRVLDIGTGTGIWALEFATENPQSDVLGTDVSPIQPYFVPTNCRFEVDDVEDEWVYSYKFDYVHARHMVGSIKNFPALFSMIYENLNPGGYVEFQDYYVKLQAIDDSLNGTALQRWNNMLNEALAFTGRSGMNSSKYKRWMEEAGFQDVTEHKFSVPGNPWAKGREKKSLGLWQMQNILDGLHGISMVLLTKFLNMSPEAVEVLLVDVRKDIQNPRIHFYYPVLVVYGRRP</sequence>
<dbReference type="InParanoid" id="W3WPL4"/>
<dbReference type="EMBL" id="KI912119">
    <property type="protein sequence ID" value="ETS74756.1"/>
    <property type="molecule type" value="Genomic_DNA"/>
</dbReference>
<keyword evidence="4" id="KW-1185">Reference proteome</keyword>
<dbReference type="InterPro" id="IPR029063">
    <property type="entry name" value="SAM-dependent_MTases_sf"/>
</dbReference>
<reference evidence="4" key="1">
    <citation type="journal article" date="2015" name="BMC Genomics">
        <title>Genomic and transcriptomic analysis of the endophytic fungus Pestalotiopsis fici reveals its lifestyle and high potential for synthesis of natural products.</title>
        <authorList>
            <person name="Wang X."/>
            <person name="Zhang X."/>
            <person name="Liu L."/>
            <person name="Xiang M."/>
            <person name="Wang W."/>
            <person name="Sun X."/>
            <person name="Che Y."/>
            <person name="Guo L."/>
            <person name="Liu G."/>
            <person name="Guo L."/>
            <person name="Wang C."/>
            <person name="Yin W.B."/>
            <person name="Stadler M."/>
            <person name="Zhang X."/>
            <person name="Liu X."/>
        </authorList>
    </citation>
    <scope>NUCLEOTIDE SEQUENCE [LARGE SCALE GENOMIC DNA]</scope>
    <source>
        <strain evidence="4">W106-1 / CGMCC3.15140</strain>
    </source>
</reference>
<feature type="region of interest" description="Disordered" evidence="2">
    <location>
        <begin position="1"/>
        <end position="115"/>
    </location>
</feature>
<feature type="compositionally biased region" description="Polar residues" evidence="2">
    <location>
        <begin position="77"/>
        <end position="95"/>
    </location>
</feature>
<evidence type="ECO:0000256" key="2">
    <source>
        <dbReference type="SAM" id="MobiDB-lite"/>
    </source>
</evidence>
<dbReference type="CDD" id="cd02440">
    <property type="entry name" value="AdoMet_MTases"/>
    <property type="match status" value="1"/>
</dbReference>
<name>W3WPL4_PESFW</name>
<dbReference type="eggNOG" id="ENOG502QSKG">
    <property type="taxonomic scope" value="Eukaryota"/>
</dbReference>
<dbReference type="PANTHER" id="PTHR43591:SF102">
    <property type="entry name" value="S-ADENOSYL-L-METHIONINE-DEPENDENT METHYLTRANSFERASE"/>
    <property type="match status" value="1"/>
</dbReference>